<evidence type="ECO:0000313" key="3">
    <source>
        <dbReference type="Proteomes" id="UP000076632"/>
    </source>
</evidence>
<accession>A0A164Z7X2</accession>
<feature type="signal peptide" evidence="1">
    <location>
        <begin position="1"/>
        <end position="23"/>
    </location>
</feature>
<organism evidence="2 3">
    <name type="scientific">Xylona heveae (strain CBS 132557 / TC161)</name>
    <dbReference type="NCBI Taxonomy" id="1328760"/>
    <lineage>
        <taxon>Eukaryota</taxon>
        <taxon>Fungi</taxon>
        <taxon>Dikarya</taxon>
        <taxon>Ascomycota</taxon>
        <taxon>Pezizomycotina</taxon>
        <taxon>Xylonomycetes</taxon>
        <taxon>Xylonales</taxon>
        <taxon>Xylonaceae</taxon>
        <taxon>Xylona</taxon>
    </lineage>
</organism>
<evidence type="ECO:0000313" key="2">
    <source>
        <dbReference type="EMBL" id="KZF18797.1"/>
    </source>
</evidence>
<gene>
    <name evidence="2" type="ORF">L228DRAFT_251797</name>
</gene>
<protein>
    <submittedName>
        <fullName evidence="2">Uncharacterized protein</fullName>
    </submittedName>
</protein>
<feature type="chain" id="PRO_5007854793" evidence="1">
    <location>
        <begin position="24"/>
        <end position="86"/>
    </location>
</feature>
<sequence>CPFWCKVDLSGTLAVFACGAVRAGGFELAEAAGADDQGKTATPDATSIPLTAEQDIYAAFLNQHRYDLNPENDLEGTETLDEQPLN</sequence>
<keyword evidence="3" id="KW-1185">Reference proteome</keyword>
<reference evidence="2 3" key="1">
    <citation type="journal article" date="2016" name="Fungal Biol.">
        <title>The genome of Xylona heveae provides a window into fungal endophytism.</title>
        <authorList>
            <person name="Gazis R."/>
            <person name="Kuo A."/>
            <person name="Riley R."/>
            <person name="LaButti K."/>
            <person name="Lipzen A."/>
            <person name="Lin J."/>
            <person name="Amirebrahimi M."/>
            <person name="Hesse C.N."/>
            <person name="Spatafora J.W."/>
            <person name="Henrissat B."/>
            <person name="Hainaut M."/>
            <person name="Grigoriev I.V."/>
            <person name="Hibbett D.S."/>
        </authorList>
    </citation>
    <scope>NUCLEOTIDE SEQUENCE [LARGE SCALE GENOMIC DNA]</scope>
    <source>
        <strain evidence="2 3">TC161</strain>
    </source>
</reference>
<keyword evidence="1" id="KW-0732">Signal</keyword>
<dbReference type="GeneID" id="28898782"/>
<dbReference type="EMBL" id="KV407470">
    <property type="protein sequence ID" value="KZF18797.1"/>
    <property type="molecule type" value="Genomic_DNA"/>
</dbReference>
<dbReference type="AlphaFoldDB" id="A0A164Z7X2"/>
<dbReference type="RefSeq" id="XP_018184352.1">
    <property type="nucleotide sequence ID" value="XM_018333645.1"/>
</dbReference>
<dbReference type="InParanoid" id="A0A164Z7X2"/>
<feature type="non-terminal residue" evidence="2">
    <location>
        <position position="1"/>
    </location>
</feature>
<dbReference type="Proteomes" id="UP000076632">
    <property type="component" value="Unassembled WGS sequence"/>
</dbReference>
<evidence type="ECO:0000256" key="1">
    <source>
        <dbReference type="SAM" id="SignalP"/>
    </source>
</evidence>
<proteinExistence type="predicted"/>
<name>A0A164Z7X2_XYLHT</name>